<dbReference type="SUPFAM" id="SSF47090">
    <property type="entry name" value="PGBD-like"/>
    <property type="match status" value="1"/>
</dbReference>
<evidence type="ECO:0000259" key="2">
    <source>
        <dbReference type="Pfam" id="PF01471"/>
    </source>
</evidence>
<proteinExistence type="predicted"/>
<reference evidence="4 5" key="1">
    <citation type="submission" date="2016-11" db="EMBL/GenBank/DDBJ databases">
        <authorList>
            <person name="Jaros S."/>
            <person name="Januszkiewicz K."/>
            <person name="Wedrychowicz H."/>
        </authorList>
    </citation>
    <scope>NUCLEOTIDE SEQUENCE [LARGE SCALE GENOMIC DNA]</scope>
    <source>
        <strain evidence="4 5">DSM 45627</strain>
    </source>
</reference>
<protein>
    <submittedName>
        <fullName evidence="4">Putative peptidoglycan binding domain-containing protein</fullName>
    </submittedName>
</protein>
<dbReference type="Pfam" id="PF26571">
    <property type="entry name" value="VldE"/>
    <property type="match status" value="1"/>
</dbReference>
<keyword evidence="1" id="KW-0732">Signal</keyword>
<dbReference type="EMBL" id="FQVU01000002">
    <property type="protein sequence ID" value="SHG17437.1"/>
    <property type="molecule type" value="Genomic_DNA"/>
</dbReference>
<dbReference type="InterPro" id="IPR002477">
    <property type="entry name" value="Peptidoglycan-bd-like"/>
</dbReference>
<dbReference type="Pfam" id="PF01471">
    <property type="entry name" value="PG_binding_1"/>
    <property type="match status" value="1"/>
</dbReference>
<dbReference type="RefSeq" id="WP_073388297.1">
    <property type="nucleotide sequence ID" value="NZ_FQVU01000002.1"/>
</dbReference>
<feature type="domain" description="Peptidoglycan binding-like" evidence="2">
    <location>
        <begin position="265"/>
        <end position="312"/>
    </location>
</feature>
<organism evidence="4 5">
    <name type="scientific">Jatrophihabitans endophyticus</name>
    <dbReference type="NCBI Taxonomy" id="1206085"/>
    <lineage>
        <taxon>Bacteria</taxon>
        <taxon>Bacillati</taxon>
        <taxon>Actinomycetota</taxon>
        <taxon>Actinomycetes</taxon>
        <taxon>Jatrophihabitantales</taxon>
        <taxon>Jatrophihabitantaceae</taxon>
        <taxon>Jatrophihabitans</taxon>
    </lineage>
</organism>
<dbReference type="InterPro" id="IPR036365">
    <property type="entry name" value="PGBD-like_sf"/>
</dbReference>
<dbReference type="Proteomes" id="UP000186132">
    <property type="component" value="Unassembled WGS sequence"/>
</dbReference>
<dbReference type="OrthoDB" id="7671932at2"/>
<sequence length="317" mass="34720">MPRPLSRLCALVATTLAALALLVAPTAAQAATRAPRTPSGLPATIEPMAGYSGQVACDPRTRPGTRKLATLLAATYSAGRSWNTTYACGTDGSRSEHYDGRAIDWMVSIRNKAQHAAAKAAIAWLLATDKAGNRFAMARRLGVMYLIYDNRMWGAWSGRWEDYNGCGKLPSRANDNWCHRTHVHISLSWNGAMGRTTFWTKRVYATDYGPCRYQGMNWAPMYRKRNLSGCQNYASVKAPRKSSSTKKALVAYSGATLRRGLTGPAVTALQTALHVRATGHYTGATVAAVRRFQAKHHLGRSGVMWTRTWRALLAAVK</sequence>
<feature type="chain" id="PRO_5012409311" evidence="1">
    <location>
        <begin position="31"/>
        <end position="317"/>
    </location>
</feature>
<dbReference type="AlphaFoldDB" id="A0A1M5HND6"/>
<dbReference type="Gene3D" id="1.10.101.10">
    <property type="entry name" value="PGBD-like superfamily/PGBD"/>
    <property type="match status" value="1"/>
</dbReference>
<evidence type="ECO:0000313" key="4">
    <source>
        <dbReference type="EMBL" id="SHG17437.1"/>
    </source>
</evidence>
<accession>A0A1M5HND6</accession>
<keyword evidence="5" id="KW-1185">Reference proteome</keyword>
<name>A0A1M5HND6_9ACTN</name>
<evidence type="ECO:0000313" key="5">
    <source>
        <dbReference type="Proteomes" id="UP000186132"/>
    </source>
</evidence>
<dbReference type="InterPro" id="IPR058593">
    <property type="entry name" value="ARB_07466-like_C"/>
</dbReference>
<feature type="domain" description="ARB-07466-like C-terminal" evidence="3">
    <location>
        <begin position="60"/>
        <end position="168"/>
    </location>
</feature>
<feature type="signal peptide" evidence="1">
    <location>
        <begin position="1"/>
        <end position="30"/>
    </location>
</feature>
<dbReference type="InterPro" id="IPR036366">
    <property type="entry name" value="PGBDSf"/>
</dbReference>
<gene>
    <name evidence="4" type="ORF">SAMN05443575_1579</name>
</gene>
<evidence type="ECO:0000256" key="1">
    <source>
        <dbReference type="SAM" id="SignalP"/>
    </source>
</evidence>
<evidence type="ECO:0000259" key="3">
    <source>
        <dbReference type="Pfam" id="PF26571"/>
    </source>
</evidence>